<keyword evidence="3" id="KW-1185">Reference proteome</keyword>
<name>A0A2A9DVR6_9MICO</name>
<protein>
    <recommendedName>
        <fullName evidence="4">F5/8 type C domain-containing protein</fullName>
    </recommendedName>
</protein>
<evidence type="ECO:0000256" key="1">
    <source>
        <dbReference type="SAM" id="MobiDB-lite"/>
    </source>
</evidence>
<dbReference type="Pfam" id="PF22633">
    <property type="entry name" value="F5_F8_type_C_2"/>
    <property type="match status" value="1"/>
</dbReference>
<evidence type="ECO:0000313" key="3">
    <source>
        <dbReference type="Proteomes" id="UP000221369"/>
    </source>
</evidence>
<dbReference type="InterPro" id="IPR017853">
    <property type="entry name" value="GH"/>
</dbReference>
<comment type="caution">
    <text evidence="2">The sequence shown here is derived from an EMBL/GenBank/DDBJ whole genome shotgun (WGS) entry which is preliminary data.</text>
</comment>
<evidence type="ECO:0008006" key="4">
    <source>
        <dbReference type="Google" id="ProtNLM"/>
    </source>
</evidence>
<evidence type="ECO:0000313" key="2">
    <source>
        <dbReference type="EMBL" id="PFG30431.1"/>
    </source>
</evidence>
<dbReference type="AlphaFoldDB" id="A0A2A9DVR6"/>
<dbReference type="Gene3D" id="3.20.20.80">
    <property type="entry name" value="Glycosidases"/>
    <property type="match status" value="1"/>
</dbReference>
<proteinExistence type="predicted"/>
<dbReference type="SUPFAM" id="SSF101898">
    <property type="entry name" value="NHL repeat"/>
    <property type="match status" value="1"/>
</dbReference>
<dbReference type="Proteomes" id="UP000221369">
    <property type="component" value="Unassembled WGS sequence"/>
</dbReference>
<dbReference type="SUPFAM" id="SSF51445">
    <property type="entry name" value="(Trans)glycosidases"/>
    <property type="match status" value="1"/>
</dbReference>
<accession>A0A2A9DVR6</accession>
<gene>
    <name evidence="2" type="ORF">ATJ78_1360</name>
</gene>
<sequence length="1080" mass="113498">MTMARARRRRLAAYSAGAIVIALAASVGIAAVLIQNAGIGRSAASASDMRPAVPVCGFPGALVGKIVADAPRDQDTEPIGSRYRLSLNDDLHIAGLYMTDAGALVESQKDDGSRVFAPVTGGGADRGIVVDFDRDTREPHNNGSVAVAPDGTVYAIDSYEGRRDIAVFDARGTQTAAIAVPKSDASEEHPLDLHGVTWVPDFDGEPVLLVGERGVVTHIFREDGTYLGVSNSLPGAIIGASGNLVTAVEPISTDTVALSVTDVATGETVMSASYRPADGESGAGTPGLERPGAVVPAPHADGFLIYEAGESLTWVDSIGVRRGIWLGDQHSSPSPVGDIVTHSGTYWMSVTVEGEESVLKLSADEMAAMLATPVSYKAQNGPAIAQLGIGVGVVSDAPFNHADWGEQLTVSLRFESGWGLLDGDSAADDLEFRYSIRGDPLSAQPITEPERDVDPEVGGGEVSLEVPSAVPGPYELSIRMVDGASGETRSAACFRYSIGAEGSDLNLDDLAPGAGWGGPDPLRGVQLADRLGIGSFRLQLDMGTLIADPAQTPAATRIDWSNLPGAADDATSVLDGFRQIRAASDYALAHDVEVIVQVGQNGDAERAAVDAGTWDGWAGVIVAAFARHAPGITLWSPWNEPNVSFDSGADFSTRVDIPFARAAHAANSEARVIAGNTLGFADEWWTDAATTPLCQEVDALAVHPYTGWNRSWEEEGFAGAGAGYDSFRKAIGAECADLPVWDTESGWTSDGTLPYWTQGSKVARKLLWNRLDDVAGWTYFFSEGGWGENNLSWSLIQYESHVKPGALAFAAVSRTLVGLGTPSLVDTGIPVAHAAAFADAPGTLAAWTDEARVDAELTATAATATVTDQYGATREIELTNGRAEVVLTSNLQFFSTSDGSEVHVAPAEPFGDDVLRGAHVRASSTAEGSDAQIVTSGSVNPYLPWRSGTAEGRVDENPALTVSLDKPVTINRIAVASGSMECCETGLRSYTISVRSEDGEWQRVASVEDQFWSRVRISEFDPISVTAVRVEVPWTTIRDTRVLDVNYSGLVGGLPPPFLGVQTASSEAVSIAAISAWAPG</sequence>
<dbReference type="RefSeq" id="WP_143741385.1">
    <property type="nucleotide sequence ID" value="NZ_PDJE01000001.1"/>
</dbReference>
<feature type="region of interest" description="Disordered" evidence="1">
    <location>
        <begin position="441"/>
        <end position="466"/>
    </location>
</feature>
<dbReference type="Gene3D" id="2.60.120.260">
    <property type="entry name" value="Galactose-binding domain-like"/>
    <property type="match status" value="1"/>
</dbReference>
<dbReference type="SUPFAM" id="SSF49785">
    <property type="entry name" value="Galactose-binding domain-like"/>
    <property type="match status" value="1"/>
</dbReference>
<dbReference type="InterPro" id="IPR008979">
    <property type="entry name" value="Galactose-bd-like_sf"/>
</dbReference>
<reference evidence="2 3" key="1">
    <citation type="submission" date="2017-10" db="EMBL/GenBank/DDBJ databases">
        <title>Sequencing the genomes of 1000 actinobacteria strains.</title>
        <authorList>
            <person name="Klenk H.-P."/>
        </authorList>
    </citation>
    <scope>NUCLEOTIDE SEQUENCE [LARGE SCALE GENOMIC DNA]</scope>
    <source>
        <strain evidence="2 3">DSM 21798</strain>
    </source>
</reference>
<organism evidence="2 3">
    <name type="scientific">Paramicrobacterium agarici</name>
    <dbReference type="NCBI Taxonomy" id="630514"/>
    <lineage>
        <taxon>Bacteria</taxon>
        <taxon>Bacillati</taxon>
        <taxon>Actinomycetota</taxon>
        <taxon>Actinomycetes</taxon>
        <taxon>Micrococcales</taxon>
        <taxon>Microbacteriaceae</taxon>
        <taxon>Paramicrobacterium</taxon>
    </lineage>
</organism>
<dbReference type="EMBL" id="PDJE01000001">
    <property type="protein sequence ID" value="PFG30431.1"/>
    <property type="molecule type" value="Genomic_DNA"/>
</dbReference>